<dbReference type="WBParaSite" id="maker-PairedContig_5597-snap-gene-0.22-mRNA-1">
    <property type="protein sequence ID" value="maker-PairedContig_5597-snap-gene-0.22-mRNA-1"/>
    <property type="gene ID" value="maker-PairedContig_5597-snap-gene-0.22"/>
</dbReference>
<keyword evidence="1" id="KW-0472">Membrane</keyword>
<evidence type="ECO:0000259" key="4">
    <source>
        <dbReference type="PROSITE" id="PS01186"/>
    </source>
</evidence>
<dbReference type="AlphaFoldDB" id="A0A1I8EVI9"/>
<feature type="signal peptide" evidence="2">
    <location>
        <begin position="1"/>
        <end position="21"/>
    </location>
</feature>
<proteinExistence type="predicted"/>
<dbReference type="STRING" id="6293.A0A1I8EVI9"/>
<keyword evidence="2" id="KW-0732">Signal</keyword>
<feature type="domain" description="EGF-like" evidence="3 4">
    <location>
        <begin position="42"/>
        <end position="53"/>
    </location>
</feature>
<dbReference type="InterPro" id="IPR000742">
    <property type="entry name" value="EGF"/>
</dbReference>
<protein>
    <recommendedName>
        <fullName evidence="3 4">EGF-like domain-containing protein</fullName>
    </recommendedName>
</protein>
<keyword evidence="1" id="KW-1133">Transmembrane helix</keyword>
<dbReference type="PROSITE" id="PS00022">
    <property type="entry name" value="EGF_1"/>
    <property type="match status" value="1"/>
</dbReference>
<organism evidence="5">
    <name type="scientific">Wuchereria bancrofti</name>
    <dbReference type="NCBI Taxonomy" id="6293"/>
    <lineage>
        <taxon>Eukaryota</taxon>
        <taxon>Metazoa</taxon>
        <taxon>Ecdysozoa</taxon>
        <taxon>Nematoda</taxon>
        <taxon>Chromadorea</taxon>
        <taxon>Rhabditida</taxon>
        <taxon>Spirurina</taxon>
        <taxon>Spiruromorpha</taxon>
        <taxon>Filarioidea</taxon>
        <taxon>Onchocercidae</taxon>
        <taxon>Wuchereria</taxon>
    </lineage>
</organism>
<feature type="chain" id="PRO_5009318416" description="EGF-like domain-containing protein" evidence="2">
    <location>
        <begin position="22"/>
        <end position="196"/>
    </location>
</feature>
<keyword evidence="1" id="KW-0812">Transmembrane</keyword>
<accession>A0A1I8EVI9</accession>
<dbReference type="Gene3D" id="2.10.25.10">
    <property type="entry name" value="Laminin"/>
    <property type="match status" value="1"/>
</dbReference>
<name>A0A1I8EVI9_WUCBA</name>
<evidence type="ECO:0000259" key="3">
    <source>
        <dbReference type="PROSITE" id="PS00022"/>
    </source>
</evidence>
<dbReference type="PROSITE" id="PS01186">
    <property type="entry name" value="EGF_2"/>
    <property type="match status" value="2"/>
</dbReference>
<reference evidence="5" key="1">
    <citation type="submission" date="2016-11" db="UniProtKB">
        <authorList>
            <consortium name="WormBaseParasite"/>
        </authorList>
    </citation>
    <scope>IDENTIFICATION</scope>
    <source>
        <strain evidence="5">pt0022</strain>
    </source>
</reference>
<evidence type="ECO:0000256" key="2">
    <source>
        <dbReference type="SAM" id="SignalP"/>
    </source>
</evidence>
<sequence length="196" mass="21931">MDVRMILLSIAILNAIDLVGGNRRRHHRNIICNNGSAIGGRCICLSGYSGTYCNRVMHCKFNKFQSNGSCIDCLDGWKGINCDQIQCIHGISDANGQNCICEIPYSGQFCNSLETSDVYFYYNQKVYQFGPIGALSILPLLVILFGCERTAQSRRIKRVEKHLYEQNIIVNRHKISTFLTRKTKMTKSHGGGGTSP</sequence>
<feature type="transmembrane region" description="Helical" evidence="1">
    <location>
        <begin position="126"/>
        <end position="147"/>
    </location>
</feature>
<evidence type="ECO:0000313" key="5">
    <source>
        <dbReference type="WBParaSite" id="maker-PairedContig_5597-snap-gene-0.22-mRNA-1"/>
    </source>
</evidence>
<evidence type="ECO:0000256" key="1">
    <source>
        <dbReference type="SAM" id="Phobius"/>
    </source>
</evidence>
<feature type="domain" description="EGF-like" evidence="4">
    <location>
        <begin position="99"/>
        <end position="110"/>
    </location>
</feature>